<dbReference type="Proteomes" id="UP000887564">
    <property type="component" value="Unplaced"/>
</dbReference>
<name>A0A914SAU4_PAREQ</name>
<dbReference type="WBParaSite" id="PEQ_0001124601-mRNA-1">
    <property type="protein sequence ID" value="PEQ_0001124601-mRNA-1"/>
    <property type="gene ID" value="PEQ_0001124601"/>
</dbReference>
<dbReference type="AlphaFoldDB" id="A0A914SAU4"/>
<accession>A0A914SAU4</accession>
<evidence type="ECO:0000313" key="2">
    <source>
        <dbReference type="Proteomes" id="UP000887564"/>
    </source>
</evidence>
<protein>
    <submittedName>
        <fullName evidence="3">Uncharacterized protein</fullName>
    </submittedName>
</protein>
<feature type="region of interest" description="Disordered" evidence="1">
    <location>
        <begin position="65"/>
        <end position="89"/>
    </location>
</feature>
<organism evidence="2 3">
    <name type="scientific">Parascaris equorum</name>
    <name type="common">Equine roundworm</name>
    <dbReference type="NCBI Taxonomy" id="6256"/>
    <lineage>
        <taxon>Eukaryota</taxon>
        <taxon>Metazoa</taxon>
        <taxon>Ecdysozoa</taxon>
        <taxon>Nematoda</taxon>
        <taxon>Chromadorea</taxon>
        <taxon>Rhabditida</taxon>
        <taxon>Spirurina</taxon>
        <taxon>Ascaridomorpha</taxon>
        <taxon>Ascaridoidea</taxon>
        <taxon>Ascarididae</taxon>
        <taxon>Parascaris</taxon>
    </lineage>
</organism>
<reference evidence="3" key="1">
    <citation type="submission" date="2022-11" db="UniProtKB">
        <authorList>
            <consortium name="WormBaseParasite"/>
        </authorList>
    </citation>
    <scope>IDENTIFICATION</scope>
</reference>
<evidence type="ECO:0000256" key="1">
    <source>
        <dbReference type="SAM" id="MobiDB-lite"/>
    </source>
</evidence>
<evidence type="ECO:0000313" key="3">
    <source>
        <dbReference type="WBParaSite" id="PEQ_0001124601-mRNA-1"/>
    </source>
</evidence>
<proteinExistence type="predicted"/>
<sequence>MTMDSLHWVSFRYRHMLIENEKEDKKKESKEKESKKEEATSNGNSPNATILPKVQLATTEDTLTVADSIPHDAPPPTSLKKVRPLVLQE</sequence>
<keyword evidence="2" id="KW-1185">Reference proteome</keyword>
<feature type="region of interest" description="Disordered" evidence="1">
    <location>
        <begin position="19"/>
        <end position="53"/>
    </location>
</feature>
<feature type="compositionally biased region" description="Basic and acidic residues" evidence="1">
    <location>
        <begin position="19"/>
        <end position="39"/>
    </location>
</feature>